<organism evidence="3 4">
    <name type="scientific">Romanomermis culicivorax</name>
    <name type="common">Nematode worm</name>
    <dbReference type="NCBI Taxonomy" id="13658"/>
    <lineage>
        <taxon>Eukaryota</taxon>
        <taxon>Metazoa</taxon>
        <taxon>Ecdysozoa</taxon>
        <taxon>Nematoda</taxon>
        <taxon>Enoplea</taxon>
        <taxon>Dorylaimia</taxon>
        <taxon>Mermithida</taxon>
        <taxon>Mermithoidea</taxon>
        <taxon>Mermithidae</taxon>
        <taxon>Romanomermis</taxon>
    </lineage>
</organism>
<keyword evidence="2" id="KW-0472">Membrane</keyword>
<evidence type="ECO:0000313" key="3">
    <source>
        <dbReference type="Proteomes" id="UP000887565"/>
    </source>
</evidence>
<keyword evidence="2" id="KW-1133">Transmembrane helix</keyword>
<evidence type="ECO:0000313" key="4">
    <source>
        <dbReference type="WBParaSite" id="nRc.2.0.1.t42186-RA"/>
    </source>
</evidence>
<dbReference type="Proteomes" id="UP000887565">
    <property type="component" value="Unplaced"/>
</dbReference>
<protein>
    <submittedName>
        <fullName evidence="4">Uncharacterized protein</fullName>
    </submittedName>
</protein>
<name>A0A915KUN5_ROMCU</name>
<evidence type="ECO:0000256" key="2">
    <source>
        <dbReference type="SAM" id="Phobius"/>
    </source>
</evidence>
<keyword evidence="2" id="KW-0812">Transmembrane</keyword>
<reference evidence="4" key="1">
    <citation type="submission" date="2022-11" db="UniProtKB">
        <authorList>
            <consortium name="WormBaseParasite"/>
        </authorList>
    </citation>
    <scope>IDENTIFICATION</scope>
</reference>
<proteinExistence type="predicted"/>
<dbReference type="WBParaSite" id="nRc.2.0.1.t42186-RA">
    <property type="protein sequence ID" value="nRc.2.0.1.t42186-RA"/>
    <property type="gene ID" value="nRc.2.0.1.g42186"/>
</dbReference>
<accession>A0A915KUN5</accession>
<feature type="region of interest" description="Disordered" evidence="1">
    <location>
        <begin position="50"/>
        <end position="72"/>
    </location>
</feature>
<evidence type="ECO:0000256" key="1">
    <source>
        <dbReference type="SAM" id="MobiDB-lite"/>
    </source>
</evidence>
<keyword evidence="3" id="KW-1185">Reference proteome</keyword>
<dbReference type="AlphaFoldDB" id="A0A915KUN5"/>
<sequence>MKFQNTILDLCFLFNLFKILLALFFMAVAAALLKRYCDELFLSLRDVGGGEESAFDEGSVQDRCGAETEGKG</sequence>
<feature type="transmembrane region" description="Helical" evidence="2">
    <location>
        <begin position="12"/>
        <end position="33"/>
    </location>
</feature>